<dbReference type="GO" id="GO:0016787">
    <property type="term" value="F:hydrolase activity"/>
    <property type="evidence" value="ECO:0007669"/>
    <property type="project" value="UniProtKB-KW"/>
</dbReference>
<organism evidence="2 3">
    <name type="scientific">Peribacillus deserti</name>
    <dbReference type="NCBI Taxonomy" id="673318"/>
    <lineage>
        <taxon>Bacteria</taxon>
        <taxon>Bacillati</taxon>
        <taxon>Bacillota</taxon>
        <taxon>Bacilli</taxon>
        <taxon>Bacillales</taxon>
        <taxon>Bacillaceae</taxon>
        <taxon>Peribacillus</taxon>
    </lineage>
</organism>
<evidence type="ECO:0000259" key="1">
    <source>
        <dbReference type="Pfam" id="PF00561"/>
    </source>
</evidence>
<dbReference type="EMBL" id="PGUY01000035">
    <property type="protein sequence ID" value="PLT29731.1"/>
    <property type="molecule type" value="Genomic_DNA"/>
</dbReference>
<protein>
    <submittedName>
        <fullName evidence="2">Alpha/beta hydrolase</fullName>
    </submittedName>
</protein>
<dbReference type="AlphaFoldDB" id="A0A2N5M5U0"/>
<evidence type="ECO:0000313" key="2">
    <source>
        <dbReference type="EMBL" id="PLT29731.1"/>
    </source>
</evidence>
<gene>
    <name evidence="2" type="ORF">CUU66_11450</name>
</gene>
<comment type="caution">
    <text evidence="2">The sequence shown here is derived from an EMBL/GenBank/DDBJ whole genome shotgun (WGS) entry which is preliminary data.</text>
</comment>
<dbReference type="Gene3D" id="3.40.50.1820">
    <property type="entry name" value="alpha/beta hydrolase"/>
    <property type="match status" value="1"/>
</dbReference>
<reference evidence="2 3" key="1">
    <citation type="submission" date="2017-11" db="EMBL/GenBank/DDBJ databases">
        <title>Comparitive Functional Genomics of Dry Heat Resistant strains isolated from the Viking Spacecraft.</title>
        <authorList>
            <person name="Seuylemezian A."/>
            <person name="Cooper K."/>
            <person name="Vaishampayan P."/>
        </authorList>
    </citation>
    <scope>NUCLEOTIDE SEQUENCE [LARGE SCALE GENOMIC DNA]</scope>
    <source>
        <strain evidence="2 3">V1-29</strain>
    </source>
</reference>
<dbReference type="PANTHER" id="PTHR43798">
    <property type="entry name" value="MONOACYLGLYCEROL LIPASE"/>
    <property type="match status" value="1"/>
</dbReference>
<dbReference type="RefSeq" id="WP_101642227.1">
    <property type="nucleotide sequence ID" value="NZ_PGUY01000035.1"/>
</dbReference>
<dbReference type="PRINTS" id="PR00111">
    <property type="entry name" value="ABHYDROLASE"/>
</dbReference>
<dbReference type="OrthoDB" id="5513277at2"/>
<keyword evidence="2" id="KW-0378">Hydrolase</keyword>
<dbReference type="GO" id="GO:0016020">
    <property type="term" value="C:membrane"/>
    <property type="evidence" value="ECO:0007669"/>
    <property type="project" value="TreeGrafter"/>
</dbReference>
<evidence type="ECO:0000313" key="3">
    <source>
        <dbReference type="Proteomes" id="UP000234748"/>
    </source>
</evidence>
<sequence length="291" mass="33117">MHSIYKNEKAKERILNYYDAYLNELKVPIEKEYVQTRYGKTHMLISGPENGKPLFILQGGNCINPMTLAWFKPLLHEYRIYAPDTIGHPGYSDEIRLSAKDESFALWITDLTEHYNISASAFLGPSYGGGILLRLAAYAPEKIKCAILVAPAGLVLGSKIEMIKKILKPLLFYKISGSNKQLKKITDIMSNGNMKLLDEKIIGEIFRGVRLEQDMPKLSSRDELIEFVAPTMIVGGEKDIFFPGERLKEQAKRIIPNVVEFNISKGAHFSSNNELEQMNKKILGFLRYYYN</sequence>
<accession>A0A2N5M5U0</accession>
<feature type="domain" description="AB hydrolase-1" evidence="1">
    <location>
        <begin position="70"/>
        <end position="162"/>
    </location>
</feature>
<proteinExistence type="predicted"/>
<dbReference type="Proteomes" id="UP000234748">
    <property type="component" value="Unassembled WGS sequence"/>
</dbReference>
<dbReference type="InterPro" id="IPR050266">
    <property type="entry name" value="AB_hydrolase_sf"/>
</dbReference>
<dbReference type="InterPro" id="IPR029058">
    <property type="entry name" value="AB_hydrolase_fold"/>
</dbReference>
<dbReference type="PANTHER" id="PTHR43798:SF33">
    <property type="entry name" value="HYDROLASE, PUTATIVE (AFU_ORTHOLOGUE AFUA_2G14860)-RELATED"/>
    <property type="match status" value="1"/>
</dbReference>
<dbReference type="InterPro" id="IPR000073">
    <property type="entry name" value="AB_hydrolase_1"/>
</dbReference>
<keyword evidence="3" id="KW-1185">Reference proteome</keyword>
<name>A0A2N5M5U0_9BACI</name>
<dbReference type="SUPFAM" id="SSF53474">
    <property type="entry name" value="alpha/beta-Hydrolases"/>
    <property type="match status" value="1"/>
</dbReference>
<dbReference type="Pfam" id="PF00561">
    <property type="entry name" value="Abhydrolase_1"/>
    <property type="match status" value="1"/>
</dbReference>